<dbReference type="KEGG" id="afla:FHG64_09895"/>
<evidence type="ECO:0000256" key="4">
    <source>
        <dbReference type="ARBA" id="ARBA00022692"/>
    </source>
</evidence>
<comment type="subcellular location">
    <subcellularLocation>
        <location evidence="1 10">Cell outer membrane</location>
        <topology evidence="1 10">Multi-pass membrane protein</topology>
    </subcellularLocation>
</comment>
<dbReference type="Pfam" id="PF07715">
    <property type="entry name" value="Plug"/>
    <property type="match status" value="1"/>
</dbReference>
<feature type="chain" id="PRO_5023067085" evidence="12">
    <location>
        <begin position="21"/>
        <end position="792"/>
    </location>
</feature>
<evidence type="ECO:0000256" key="8">
    <source>
        <dbReference type="ARBA" id="ARBA00023170"/>
    </source>
</evidence>
<keyword evidence="6 11" id="KW-0798">TonB box</keyword>
<dbReference type="InterPro" id="IPR037066">
    <property type="entry name" value="Plug_dom_sf"/>
</dbReference>
<dbReference type="PROSITE" id="PS52016">
    <property type="entry name" value="TONB_DEPENDENT_REC_3"/>
    <property type="match status" value="1"/>
</dbReference>
<feature type="domain" description="TonB-dependent receptor-like beta-barrel" evidence="13">
    <location>
        <begin position="349"/>
        <end position="758"/>
    </location>
</feature>
<evidence type="ECO:0000256" key="1">
    <source>
        <dbReference type="ARBA" id="ARBA00004571"/>
    </source>
</evidence>
<proteinExistence type="inferred from homology"/>
<dbReference type="GO" id="GO:0015344">
    <property type="term" value="F:siderophore uptake transmembrane transporter activity"/>
    <property type="evidence" value="ECO:0007669"/>
    <property type="project" value="TreeGrafter"/>
</dbReference>
<keyword evidence="2 10" id="KW-0813">Transport</keyword>
<dbReference type="SUPFAM" id="SSF56935">
    <property type="entry name" value="Porins"/>
    <property type="match status" value="1"/>
</dbReference>
<evidence type="ECO:0000313" key="16">
    <source>
        <dbReference type="Proteomes" id="UP000309016"/>
    </source>
</evidence>
<dbReference type="OrthoDB" id="9795928at2"/>
<dbReference type="SUPFAM" id="SSF49464">
    <property type="entry name" value="Carboxypeptidase regulatory domain-like"/>
    <property type="match status" value="1"/>
</dbReference>
<evidence type="ECO:0000259" key="13">
    <source>
        <dbReference type="Pfam" id="PF00593"/>
    </source>
</evidence>
<keyword evidence="9 10" id="KW-0998">Cell outer membrane</keyword>
<dbReference type="InterPro" id="IPR012910">
    <property type="entry name" value="Plug_dom"/>
</dbReference>
<accession>A0A5B7X3L4</accession>
<keyword evidence="8 15" id="KW-0675">Receptor</keyword>
<evidence type="ECO:0000256" key="7">
    <source>
        <dbReference type="ARBA" id="ARBA00023136"/>
    </source>
</evidence>
<feature type="signal peptide" evidence="12">
    <location>
        <begin position="1"/>
        <end position="20"/>
    </location>
</feature>
<evidence type="ECO:0000256" key="3">
    <source>
        <dbReference type="ARBA" id="ARBA00022452"/>
    </source>
</evidence>
<sequence length="792" mass="89088">MKQTFFVFLVFLAIPSLSLAQDFDLEGEIRDAQNSPLEGAHVHVENSFTLTNAGGYFRIANLPRGTYRMTVTYLGFKSIDTLITMDEDKKMNLRLEEDTSSLTEVVLSSTARRSSSENREVVSQAYIQEQFTGSLAKTLERLPGINSSEIGAGTSKPIIRGLGFNRVAVSENGIKQEGQQWGADHGLEIDAFSVENLEVIKGVGAIEHGSDAIAGVIKIINDRIPMEGFSGEVIALGKTVNNTVAASTNLAYKKDKFFYKIKATGSEFGDYSVPTDNIVYLNFNIPVYNQRLKNTAGKEVDLYGQIGFIDHNYKGTLSLSNVFFKGGFFPGAHGVPSINRVQDDGDQRNIDLPFQQVNHFKLINKNEWFFDKSSLDVILGFQNNHRQEWSRFHTHYAGQTPPATNPDLELDFNLNTFDVQAKYTYNFSPNHTSAIGIQTQIQDNTIGGYNFLLPQYFRAATGIYLTHEYQASNKIKLNIGGRFDYSSIAIEENYDDLLFSYLVNRGQNEVIAARYATRSEEINRDFTNFNLMGGFLYNINSNWDFSANAGTSFRLPTAIELGANGIHHGSFRHEQGDATLDPEKGYVIDTKVNYSNNGFKASVSPYLYYFDNYIFLNPSGVFSVLPHSGQIYKFTQSEAVLTGVELEIEKTFFEKLRTLAVFEYLYNRQVTSSRSRNYPLPFSPPVNGFGEAGYLFMENSKTFNNTEFFINTTFALEQDRIAQTEEITPGYMIFGTGLRTGITAGKFKASLNLQVSNLFNTKYFNHTNFYRALEIPEMGRNIQLMIKIPLNK</sequence>
<reference evidence="15 16" key="1">
    <citation type="submission" date="2019-06" db="EMBL/GenBank/DDBJ databases">
        <title>Complete genome sequence of Antarcticibacterium flavum KCTC 52984T from an Antarctic marine sediment.</title>
        <authorList>
            <person name="Lee Y.M."/>
            <person name="Shin S.C."/>
        </authorList>
    </citation>
    <scope>NUCLEOTIDE SEQUENCE [LARGE SCALE GENOMIC DNA]</scope>
    <source>
        <strain evidence="15 16">KCTC 52984</strain>
    </source>
</reference>
<keyword evidence="4 10" id="KW-0812">Transmembrane</keyword>
<protein>
    <submittedName>
        <fullName evidence="15">TonB-dependent receptor</fullName>
    </submittedName>
</protein>
<keyword evidence="7 10" id="KW-0472">Membrane</keyword>
<keyword evidence="16" id="KW-1185">Reference proteome</keyword>
<dbReference type="GO" id="GO:0009279">
    <property type="term" value="C:cell outer membrane"/>
    <property type="evidence" value="ECO:0007669"/>
    <property type="project" value="UniProtKB-SubCell"/>
</dbReference>
<evidence type="ECO:0000256" key="9">
    <source>
        <dbReference type="ARBA" id="ARBA00023237"/>
    </source>
</evidence>
<dbReference type="InterPro" id="IPR039426">
    <property type="entry name" value="TonB-dep_rcpt-like"/>
</dbReference>
<dbReference type="PANTHER" id="PTHR30069">
    <property type="entry name" value="TONB-DEPENDENT OUTER MEMBRANE RECEPTOR"/>
    <property type="match status" value="1"/>
</dbReference>
<keyword evidence="3 10" id="KW-1134">Transmembrane beta strand</keyword>
<dbReference type="Proteomes" id="UP000309016">
    <property type="component" value="Chromosome"/>
</dbReference>
<dbReference type="Pfam" id="PF13715">
    <property type="entry name" value="CarbopepD_reg_2"/>
    <property type="match status" value="1"/>
</dbReference>
<dbReference type="Gene3D" id="2.170.130.10">
    <property type="entry name" value="TonB-dependent receptor, plug domain"/>
    <property type="match status" value="1"/>
</dbReference>
<evidence type="ECO:0000256" key="11">
    <source>
        <dbReference type="RuleBase" id="RU003357"/>
    </source>
</evidence>
<dbReference type="GO" id="GO:0044718">
    <property type="term" value="P:siderophore transmembrane transport"/>
    <property type="evidence" value="ECO:0007669"/>
    <property type="project" value="TreeGrafter"/>
</dbReference>
<organism evidence="15 16">
    <name type="scientific">Antarcticibacterium flavum</name>
    <dbReference type="NCBI Taxonomy" id="2058175"/>
    <lineage>
        <taxon>Bacteria</taxon>
        <taxon>Pseudomonadati</taxon>
        <taxon>Bacteroidota</taxon>
        <taxon>Flavobacteriia</taxon>
        <taxon>Flavobacteriales</taxon>
        <taxon>Flavobacteriaceae</taxon>
        <taxon>Antarcticibacterium</taxon>
    </lineage>
</organism>
<dbReference type="AlphaFoldDB" id="A0A5B7X3L4"/>
<feature type="domain" description="TonB-dependent receptor plug" evidence="14">
    <location>
        <begin position="113"/>
        <end position="216"/>
    </location>
</feature>
<evidence type="ECO:0000256" key="10">
    <source>
        <dbReference type="PROSITE-ProRule" id="PRU01360"/>
    </source>
</evidence>
<gene>
    <name evidence="15" type="ORF">FHG64_09895</name>
</gene>
<dbReference type="InterPro" id="IPR008969">
    <property type="entry name" value="CarboxyPept-like_regulatory"/>
</dbReference>
<evidence type="ECO:0000256" key="5">
    <source>
        <dbReference type="ARBA" id="ARBA00022729"/>
    </source>
</evidence>
<dbReference type="InterPro" id="IPR000531">
    <property type="entry name" value="Beta-barrel_TonB"/>
</dbReference>
<evidence type="ECO:0000259" key="14">
    <source>
        <dbReference type="Pfam" id="PF07715"/>
    </source>
</evidence>
<evidence type="ECO:0000256" key="2">
    <source>
        <dbReference type="ARBA" id="ARBA00022448"/>
    </source>
</evidence>
<dbReference type="RefSeq" id="WP_139066250.1">
    <property type="nucleotide sequence ID" value="NZ_CP040812.1"/>
</dbReference>
<comment type="similarity">
    <text evidence="10 11">Belongs to the TonB-dependent receptor family.</text>
</comment>
<dbReference type="PANTHER" id="PTHR30069:SF29">
    <property type="entry name" value="HEMOGLOBIN AND HEMOGLOBIN-HAPTOGLOBIN-BINDING PROTEIN 1-RELATED"/>
    <property type="match status" value="1"/>
</dbReference>
<keyword evidence="5 12" id="KW-0732">Signal</keyword>
<evidence type="ECO:0000256" key="6">
    <source>
        <dbReference type="ARBA" id="ARBA00023077"/>
    </source>
</evidence>
<evidence type="ECO:0000313" key="15">
    <source>
        <dbReference type="EMBL" id="QCY69685.1"/>
    </source>
</evidence>
<dbReference type="Gene3D" id="2.40.170.20">
    <property type="entry name" value="TonB-dependent receptor, beta-barrel domain"/>
    <property type="match status" value="1"/>
</dbReference>
<dbReference type="InterPro" id="IPR036942">
    <property type="entry name" value="Beta-barrel_TonB_sf"/>
</dbReference>
<dbReference type="Gene3D" id="2.60.40.1120">
    <property type="entry name" value="Carboxypeptidase-like, regulatory domain"/>
    <property type="match status" value="1"/>
</dbReference>
<name>A0A5B7X3L4_9FLAO</name>
<dbReference type="EMBL" id="CP040812">
    <property type="protein sequence ID" value="QCY69685.1"/>
    <property type="molecule type" value="Genomic_DNA"/>
</dbReference>
<dbReference type="Pfam" id="PF00593">
    <property type="entry name" value="TonB_dep_Rec_b-barrel"/>
    <property type="match status" value="1"/>
</dbReference>
<evidence type="ECO:0000256" key="12">
    <source>
        <dbReference type="SAM" id="SignalP"/>
    </source>
</evidence>